<dbReference type="PANTHER" id="PTHR36924:SF1">
    <property type="entry name" value="ANTITOXIN HIGA-1"/>
    <property type="match status" value="1"/>
</dbReference>
<comment type="similarity">
    <text evidence="1">Belongs to the short-chain fatty acyl-CoA assimilation regulator (ScfR) family.</text>
</comment>
<dbReference type="InterPro" id="IPR001387">
    <property type="entry name" value="Cro/C1-type_HTH"/>
</dbReference>
<dbReference type="SMART" id="SM00530">
    <property type="entry name" value="HTH_XRE"/>
    <property type="match status" value="1"/>
</dbReference>
<dbReference type="PANTHER" id="PTHR36924">
    <property type="entry name" value="ANTITOXIN HIGA-1"/>
    <property type="match status" value="1"/>
</dbReference>
<organism evidence="4">
    <name type="scientific">Siphoviridae sp. ctAvK3</name>
    <dbReference type="NCBI Taxonomy" id="2826184"/>
    <lineage>
        <taxon>Viruses</taxon>
        <taxon>Duplodnaviria</taxon>
        <taxon>Heunggongvirae</taxon>
        <taxon>Uroviricota</taxon>
        <taxon>Caudoviricetes</taxon>
    </lineage>
</organism>
<dbReference type="GO" id="GO:0003677">
    <property type="term" value="F:DNA binding"/>
    <property type="evidence" value="ECO:0007669"/>
    <property type="project" value="UniProtKB-KW"/>
</dbReference>
<evidence type="ECO:0000313" key="4">
    <source>
        <dbReference type="EMBL" id="DAD81891.1"/>
    </source>
</evidence>
<dbReference type="InterPro" id="IPR010982">
    <property type="entry name" value="Lambda_DNA-bd_dom_sf"/>
</dbReference>
<dbReference type="EMBL" id="BK014910">
    <property type="protein sequence ID" value="DAD81891.1"/>
    <property type="molecule type" value="Genomic_DNA"/>
</dbReference>
<protein>
    <submittedName>
        <fullName evidence="4">Plasmid maintenance system antidote protein</fullName>
    </submittedName>
</protein>
<dbReference type="CDD" id="cd00093">
    <property type="entry name" value="HTH_XRE"/>
    <property type="match status" value="1"/>
</dbReference>
<dbReference type="InterPro" id="IPR010359">
    <property type="entry name" value="IrrE_HExxH"/>
</dbReference>
<reference evidence="4" key="1">
    <citation type="journal article" date="2021" name="Proc. Natl. Acad. Sci. U.S.A.">
        <title>A Catalog of Tens of Thousands of Viruses from Human Metagenomes Reveals Hidden Associations with Chronic Diseases.</title>
        <authorList>
            <person name="Tisza M.J."/>
            <person name="Buck C.B."/>
        </authorList>
    </citation>
    <scope>NUCLEOTIDE SEQUENCE</scope>
    <source>
        <strain evidence="4">CtAvK3</strain>
    </source>
</reference>
<dbReference type="SUPFAM" id="SSF47413">
    <property type="entry name" value="lambda repressor-like DNA-binding domains"/>
    <property type="match status" value="1"/>
</dbReference>
<dbReference type="NCBIfam" id="TIGR02607">
    <property type="entry name" value="antidote_HigA"/>
    <property type="match status" value="1"/>
</dbReference>
<evidence type="ECO:0000259" key="3">
    <source>
        <dbReference type="PROSITE" id="PS50943"/>
    </source>
</evidence>
<dbReference type="InterPro" id="IPR013430">
    <property type="entry name" value="Toxin_antidote_HigA"/>
</dbReference>
<proteinExistence type="inferred from homology"/>
<feature type="domain" description="HTH cro/C1-type" evidence="3">
    <location>
        <begin position="20"/>
        <end position="74"/>
    </location>
</feature>
<dbReference type="Gene3D" id="1.10.260.40">
    <property type="entry name" value="lambda repressor-like DNA-binding domains"/>
    <property type="match status" value="1"/>
</dbReference>
<evidence type="ECO:0000256" key="2">
    <source>
        <dbReference type="ARBA" id="ARBA00023125"/>
    </source>
</evidence>
<dbReference type="PROSITE" id="PS50943">
    <property type="entry name" value="HTH_CROC1"/>
    <property type="match status" value="1"/>
</dbReference>
<sequence length="365" mass="40756">MAAKTTGISSEFIIHPGEIIADVLAEREMTQADLAKRTGFSEAYVSCVISGKKAISARFAMALEYAVNVPKSFWLNLQANYDAKMLEAEEAQTVSEEERAVYIELKEIVKFLKKIGKLEGEKKAAETILGLRKIFRVSNLNCLQHLAPAGLFRMSTKTQTNMSVLGAWLQLCQMSRFPITASATFNPDKISEVITAIKEAMADRSADPQIKLAPIMAQYGIEFQVVHNFKGAPVHGFICRRDEGIYQISLTIRGAFADIFWFSLFHELGHLVNGDADKAKCFIDASDSQNTKAEEAADFFASNALLDPAAYKSFIEEGDYSYSKILEFASSQSVPDYIVIGRLQKESLIPYSYFADHKLRYKWSI</sequence>
<evidence type="ECO:0000256" key="1">
    <source>
        <dbReference type="ARBA" id="ARBA00007227"/>
    </source>
</evidence>
<name>A0A8S5MJ16_9CAUD</name>
<keyword evidence="2" id="KW-0238">DNA-binding</keyword>
<accession>A0A8S5MJ16</accession>
<dbReference type="Pfam" id="PF06114">
    <property type="entry name" value="Peptidase_M78"/>
    <property type="match status" value="1"/>
</dbReference>